<feature type="compositionally biased region" description="Basic and acidic residues" evidence="1">
    <location>
        <begin position="9"/>
        <end position="22"/>
    </location>
</feature>
<feature type="region of interest" description="Disordered" evidence="1">
    <location>
        <begin position="1"/>
        <end position="22"/>
    </location>
</feature>
<evidence type="ECO:0000313" key="3">
    <source>
        <dbReference type="Proteomes" id="UP000601027"/>
    </source>
</evidence>
<keyword evidence="3" id="KW-1185">Reference proteome</keyword>
<organism evidence="2 3">
    <name type="scientific">Micromonospora parastrephiae</name>
    <dbReference type="NCBI Taxonomy" id="2806101"/>
    <lineage>
        <taxon>Bacteria</taxon>
        <taxon>Bacillati</taxon>
        <taxon>Actinomycetota</taxon>
        <taxon>Actinomycetes</taxon>
        <taxon>Micromonosporales</taxon>
        <taxon>Micromonosporaceae</taxon>
        <taxon>Micromonospora</taxon>
    </lineage>
</organism>
<sequence>MSRQTTTRPRAETRPAGRNPFERRARVVELQFAIEQMAMRWADAEHRSGGWTHLDPQVARKHRQAARRRQRAFYRLLKALAAEVSR</sequence>
<protein>
    <submittedName>
        <fullName evidence="2">Uncharacterized protein</fullName>
    </submittedName>
</protein>
<dbReference type="EMBL" id="JAEVHM010000158">
    <property type="protein sequence ID" value="MBM0234637.1"/>
    <property type="molecule type" value="Genomic_DNA"/>
</dbReference>
<dbReference type="RefSeq" id="WP_203177707.1">
    <property type="nucleotide sequence ID" value="NZ_JAEVHM010000158.1"/>
</dbReference>
<dbReference type="Proteomes" id="UP000601027">
    <property type="component" value="Unassembled WGS sequence"/>
</dbReference>
<proteinExistence type="predicted"/>
<evidence type="ECO:0000256" key="1">
    <source>
        <dbReference type="SAM" id="MobiDB-lite"/>
    </source>
</evidence>
<gene>
    <name evidence="2" type="ORF">JNW91_24110</name>
</gene>
<evidence type="ECO:0000313" key="2">
    <source>
        <dbReference type="EMBL" id="MBM0234637.1"/>
    </source>
</evidence>
<accession>A0ABS1XZE2</accession>
<reference evidence="2 3" key="1">
    <citation type="submission" date="2021-01" db="EMBL/GenBank/DDBJ databases">
        <title>Draft genome sequence of Micromonospora sp. strain STR1_7.</title>
        <authorList>
            <person name="Karlyshev A."/>
            <person name="Jawad R."/>
        </authorList>
    </citation>
    <scope>NUCLEOTIDE SEQUENCE [LARGE SCALE GENOMIC DNA]</scope>
    <source>
        <strain evidence="2 3">STR1-7</strain>
    </source>
</reference>
<name>A0ABS1XZE2_9ACTN</name>
<comment type="caution">
    <text evidence="2">The sequence shown here is derived from an EMBL/GenBank/DDBJ whole genome shotgun (WGS) entry which is preliminary data.</text>
</comment>